<dbReference type="SUPFAM" id="SSF48403">
    <property type="entry name" value="Ankyrin repeat"/>
    <property type="match status" value="1"/>
</dbReference>
<evidence type="ECO:0000313" key="5">
    <source>
        <dbReference type="RefSeq" id="XP_006812828.1"/>
    </source>
</evidence>
<evidence type="ECO:0000256" key="2">
    <source>
        <dbReference type="ARBA" id="ARBA00023043"/>
    </source>
</evidence>
<protein>
    <submittedName>
        <fullName evidence="5">Ankyrin-1-like</fullName>
    </submittedName>
</protein>
<feature type="repeat" description="ANK" evidence="3">
    <location>
        <begin position="165"/>
        <end position="197"/>
    </location>
</feature>
<dbReference type="PROSITE" id="PS50088">
    <property type="entry name" value="ANK_REPEAT"/>
    <property type="match status" value="3"/>
</dbReference>
<dbReference type="InterPro" id="IPR002110">
    <property type="entry name" value="Ankyrin_rpt"/>
</dbReference>
<evidence type="ECO:0000256" key="3">
    <source>
        <dbReference type="PROSITE-ProRule" id="PRU00023"/>
    </source>
</evidence>
<dbReference type="SMART" id="SM00248">
    <property type="entry name" value="ANK"/>
    <property type="match status" value="3"/>
</dbReference>
<dbReference type="Gene3D" id="1.25.40.20">
    <property type="entry name" value="Ankyrin repeat-containing domain"/>
    <property type="match status" value="1"/>
</dbReference>
<dbReference type="Pfam" id="PF12796">
    <property type="entry name" value="Ank_2"/>
    <property type="match status" value="1"/>
</dbReference>
<evidence type="ECO:0000313" key="4">
    <source>
        <dbReference type="Proteomes" id="UP000694865"/>
    </source>
</evidence>
<reference evidence="5" key="1">
    <citation type="submission" date="2025-08" db="UniProtKB">
        <authorList>
            <consortium name="RefSeq"/>
        </authorList>
    </citation>
    <scope>IDENTIFICATION</scope>
    <source>
        <tissue evidence="5">Testes</tissue>
    </source>
</reference>
<dbReference type="GeneID" id="102806509"/>
<feature type="repeat" description="ANK" evidence="3">
    <location>
        <begin position="99"/>
        <end position="131"/>
    </location>
</feature>
<proteinExistence type="predicted"/>
<dbReference type="PRINTS" id="PR01415">
    <property type="entry name" value="ANKYRIN"/>
</dbReference>
<name>A0ABM0LYI7_SACKO</name>
<dbReference type="PANTHER" id="PTHR24171">
    <property type="entry name" value="ANKYRIN REPEAT DOMAIN-CONTAINING PROTEIN 39-RELATED"/>
    <property type="match status" value="1"/>
</dbReference>
<accession>A0ABM0LYI7</accession>
<dbReference type="RefSeq" id="XP_006812828.1">
    <property type="nucleotide sequence ID" value="XM_006812765.1"/>
</dbReference>
<feature type="repeat" description="ANK" evidence="3">
    <location>
        <begin position="132"/>
        <end position="164"/>
    </location>
</feature>
<sequence>MVRQCSLIQPAPSRGPMFESISAIVSSAETSLLCLMVLVSISAIEPQQYTVFDALELLGPYFIVQSAGFSSFPKLWGLLSRYPVPEESFEWLYPWTRLLNKTPLHLAVLYNHTSVVKVLLENGADSEVTDSNTDTPLLWAAMKGHTPMVEVLINNGADVNAVNKDQNTPLHKAAKKGYAPILEMLLNNDANVNAVNKEAIPSINIAAYHKEDSDCGTIDLNDTKAVDAINRLYAGRLQCISGH</sequence>
<dbReference type="Proteomes" id="UP000694865">
    <property type="component" value="Unplaced"/>
</dbReference>
<keyword evidence="2 3" id="KW-0040">ANK repeat</keyword>
<dbReference type="PROSITE" id="PS50297">
    <property type="entry name" value="ANK_REP_REGION"/>
    <property type="match status" value="3"/>
</dbReference>
<dbReference type="InterPro" id="IPR036770">
    <property type="entry name" value="Ankyrin_rpt-contain_sf"/>
</dbReference>
<gene>
    <name evidence="5" type="primary">LOC102806509</name>
</gene>
<keyword evidence="4" id="KW-1185">Reference proteome</keyword>
<dbReference type="PANTHER" id="PTHR24171:SF10">
    <property type="entry name" value="ANKYRIN REPEAT DOMAIN-CONTAINING PROTEIN 29-LIKE"/>
    <property type="match status" value="1"/>
</dbReference>
<organism evidence="4 5">
    <name type="scientific">Saccoglossus kowalevskii</name>
    <name type="common">Acorn worm</name>
    <dbReference type="NCBI Taxonomy" id="10224"/>
    <lineage>
        <taxon>Eukaryota</taxon>
        <taxon>Metazoa</taxon>
        <taxon>Hemichordata</taxon>
        <taxon>Enteropneusta</taxon>
        <taxon>Harrimaniidae</taxon>
        <taxon>Saccoglossus</taxon>
    </lineage>
</organism>
<evidence type="ECO:0000256" key="1">
    <source>
        <dbReference type="ARBA" id="ARBA00022737"/>
    </source>
</evidence>
<keyword evidence="1" id="KW-0677">Repeat</keyword>